<gene>
    <name evidence="2" type="ORF">IQ241_25110</name>
</gene>
<dbReference type="RefSeq" id="WP_193912525.1">
    <property type="nucleotide sequence ID" value="NZ_JADEXG010000139.1"/>
</dbReference>
<organism evidence="2 3">
    <name type="scientific">Vasconcelosia minhoensis LEGE 07310</name>
    <dbReference type="NCBI Taxonomy" id="915328"/>
    <lineage>
        <taxon>Bacteria</taxon>
        <taxon>Bacillati</taxon>
        <taxon>Cyanobacteriota</taxon>
        <taxon>Cyanophyceae</taxon>
        <taxon>Nodosilineales</taxon>
        <taxon>Cymatolegaceae</taxon>
        <taxon>Vasconcelosia</taxon>
        <taxon>Vasconcelosia minhoensis</taxon>
    </lineage>
</organism>
<dbReference type="AlphaFoldDB" id="A0A8J7ATB1"/>
<keyword evidence="3" id="KW-1185">Reference proteome</keyword>
<comment type="caution">
    <text evidence="2">The sequence shown here is derived from an EMBL/GenBank/DDBJ whole genome shotgun (WGS) entry which is preliminary data.</text>
</comment>
<dbReference type="Proteomes" id="UP000636505">
    <property type="component" value="Unassembled WGS sequence"/>
</dbReference>
<reference evidence="2" key="1">
    <citation type="submission" date="2020-10" db="EMBL/GenBank/DDBJ databases">
        <authorList>
            <person name="Castelo-Branco R."/>
            <person name="Eusebio N."/>
            <person name="Adriana R."/>
            <person name="Vieira A."/>
            <person name="Brugerolle De Fraissinette N."/>
            <person name="Rezende De Castro R."/>
            <person name="Schneider M.P."/>
            <person name="Vasconcelos V."/>
            <person name="Leao P.N."/>
        </authorList>
    </citation>
    <scope>NUCLEOTIDE SEQUENCE</scope>
    <source>
        <strain evidence="2">LEGE 07310</strain>
    </source>
</reference>
<evidence type="ECO:0000256" key="1">
    <source>
        <dbReference type="SAM" id="SignalP"/>
    </source>
</evidence>
<name>A0A8J7ATB1_9CYAN</name>
<keyword evidence="1" id="KW-0732">Signal</keyword>
<dbReference type="EMBL" id="JADEXG010000139">
    <property type="protein sequence ID" value="MBE9080521.1"/>
    <property type="molecule type" value="Genomic_DNA"/>
</dbReference>
<evidence type="ECO:0008006" key="4">
    <source>
        <dbReference type="Google" id="ProtNLM"/>
    </source>
</evidence>
<sequence length="127" mass="14178">MVVKHIFRRASAVLAASSIFMGGMLAQGAKAEWYRPLHAGRYDWVRLNLDPGTYTVRAYTLGDVDIALYDASKQTHFSRIRAVEADGYDTMRFEIGERGVFNVKYSMVTCLNPWGPCGVNIDLIGPT</sequence>
<proteinExistence type="predicted"/>
<evidence type="ECO:0000313" key="2">
    <source>
        <dbReference type="EMBL" id="MBE9080521.1"/>
    </source>
</evidence>
<protein>
    <recommendedName>
        <fullName evidence="4">Secreted protein</fullName>
    </recommendedName>
</protein>
<accession>A0A8J7ATB1</accession>
<evidence type="ECO:0000313" key="3">
    <source>
        <dbReference type="Proteomes" id="UP000636505"/>
    </source>
</evidence>
<feature type="chain" id="PRO_5035325507" description="Secreted protein" evidence="1">
    <location>
        <begin position="27"/>
        <end position="127"/>
    </location>
</feature>
<feature type="signal peptide" evidence="1">
    <location>
        <begin position="1"/>
        <end position="26"/>
    </location>
</feature>